<dbReference type="Gene3D" id="1.20.1660.10">
    <property type="entry name" value="Hypothetical protein (EF3068)"/>
    <property type="match status" value="1"/>
</dbReference>
<dbReference type="CDD" id="cd07064">
    <property type="entry name" value="AlkD_like_1"/>
    <property type="match status" value="1"/>
</dbReference>
<dbReference type="InterPro" id="IPR016024">
    <property type="entry name" value="ARM-type_fold"/>
</dbReference>
<dbReference type="EMBL" id="JAUEOZ010000001">
    <property type="protein sequence ID" value="MDN2480973.1"/>
    <property type="molecule type" value="Genomic_DNA"/>
</dbReference>
<accession>A0ABT7XYW8</accession>
<proteinExistence type="predicted"/>
<dbReference type="Gene3D" id="1.25.40.290">
    <property type="entry name" value="ARM repeat domains"/>
    <property type="match status" value="1"/>
</dbReference>
<dbReference type="SUPFAM" id="SSF48371">
    <property type="entry name" value="ARM repeat"/>
    <property type="match status" value="1"/>
</dbReference>
<dbReference type="RefSeq" id="WP_289961120.1">
    <property type="nucleotide sequence ID" value="NZ_JAUEOZ010000001.1"/>
</dbReference>
<organism evidence="1 2">
    <name type="scientific">Vibrio agarivorans</name>
    <dbReference type="NCBI Taxonomy" id="153622"/>
    <lineage>
        <taxon>Bacteria</taxon>
        <taxon>Pseudomonadati</taxon>
        <taxon>Pseudomonadota</taxon>
        <taxon>Gammaproteobacteria</taxon>
        <taxon>Vibrionales</taxon>
        <taxon>Vibrionaceae</taxon>
        <taxon>Vibrio</taxon>
    </lineage>
</organism>
<dbReference type="PANTHER" id="PTHR34070:SF1">
    <property type="entry name" value="DNA ALKYLATION REPAIR PROTEIN"/>
    <property type="match status" value="1"/>
</dbReference>
<keyword evidence="2" id="KW-1185">Reference proteome</keyword>
<sequence>MHIWNQQVISLLEPLANEENARHMKAYMRGQFEFFGIKSGPRREALKPLFSRSDLPCVEHVPEVVQELWALPQREYQLVAIDLLIKQKKRLPESYLTNLEQLITTHSWWDTVDMLATHIASALFIQYPVQTSEYIQRWRESENIWLRRTALLYQLKFKADTDEALLFSLIKENQHDNEFFIQKAIGWVLREYSKTAPTSVINFIEEQGILGLARREALKWLNKSDLSE</sequence>
<reference evidence="1" key="1">
    <citation type="submission" date="2024-05" db="EMBL/GenBank/DDBJ databases">
        <title>Genome Sequences of Four Agar- Degrading Marine Bacteria.</title>
        <authorList>
            <person name="Phillips E.K."/>
            <person name="Shaffer J.C."/>
            <person name="Henson M.W."/>
            <person name="Temperton B."/>
            <person name="Thrash C.J."/>
            <person name="Martin M.O."/>
        </authorList>
    </citation>
    <scope>NUCLEOTIDE SEQUENCE</scope>
    <source>
        <strain evidence="1">EKP203</strain>
    </source>
</reference>
<dbReference type="Proteomes" id="UP001169719">
    <property type="component" value="Unassembled WGS sequence"/>
</dbReference>
<protein>
    <submittedName>
        <fullName evidence="1">DNA alkylation repair protein</fullName>
    </submittedName>
</protein>
<comment type="caution">
    <text evidence="1">The sequence shown here is derived from an EMBL/GenBank/DDBJ whole genome shotgun (WGS) entry which is preliminary data.</text>
</comment>
<dbReference type="PANTHER" id="PTHR34070">
    <property type="entry name" value="ARMADILLO-TYPE FOLD"/>
    <property type="match status" value="1"/>
</dbReference>
<dbReference type="Pfam" id="PF08713">
    <property type="entry name" value="DNA_alkylation"/>
    <property type="match status" value="1"/>
</dbReference>
<name>A0ABT7XYW8_9VIBR</name>
<gene>
    <name evidence="1" type="ORF">QWJ08_06160</name>
</gene>
<evidence type="ECO:0000313" key="2">
    <source>
        <dbReference type="Proteomes" id="UP001169719"/>
    </source>
</evidence>
<dbReference type="InterPro" id="IPR014825">
    <property type="entry name" value="DNA_alkylation"/>
</dbReference>
<evidence type="ECO:0000313" key="1">
    <source>
        <dbReference type="EMBL" id="MDN2480973.1"/>
    </source>
</evidence>